<feature type="signal peptide" evidence="3">
    <location>
        <begin position="1"/>
        <end position="26"/>
    </location>
</feature>
<dbReference type="PANTHER" id="PTHR30469:SF18">
    <property type="entry name" value="RESISTANCE-NODULATION-CELL DIVISION (RND) EFFLUX MEMBRANE FUSION PROTEIN-RELATED"/>
    <property type="match status" value="1"/>
</dbReference>
<keyword evidence="6" id="KW-1185">Reference proteome</keyword>
<dbReference type="EMBL" id="PZZN01000003">
    <property type="protein sequence ID" value="PTM45141.1"/>
    <property type="molecule type" value="Genomic_DNA"/>
</dbReference>
<comment type="similarity">
    <text evidence="1">Belongs to the membrane fusion protein (MFP) (TC 8.A.1) family.</text>
</comment>
<dbReference type="RefSeq" id="WP_107934138.1">
    <property type="nucleotide sequence ID" value="NZ_PZZN01000003.1"/>
</dbReference>
<dbReference type="AlphaFoldDB" id="A0A2T4YP05"/>
<dbReference type="Proteomes" id="UP000240996">
    <property type="component" value="Unassembled WGS sequence"/>
</dbReference>
<evidence type="ECO:0000256" key="2">
    <source>
        <dbReference type="SAM" id="MobiDB-lite"/>
    </source>
</evidence>
<name>A0A2T4YP05_9SPHN</name>
<evidence type="ECO:0000256" key="3">
    <source>
        <dbReference type="SAM" id="SignalP"/>
    </source>
</evidence>
<feature type="domain" description="Multidrug resistance protein MdtA-like barrel-sandwich hybrid" evidence="4">
    <location>
        <begin position="73"/>
        <end position="202"/>
    </location>
</feature>
<dbReference type="Gene3D" id="1.10.287.470">
    <property type="entry name" value="Helix hairpin bin"/>
    <property type="match status" value="1"/>
</dbReference>
<dbReference type="NCBIfam" id="TIGR01730">
    <property type="entry name" value="RND_mfp"/>
    <property type="match status" value="1"/>
</dbReference>
<evidence type="ECO:0000256" key="1">
    <source>
        <dbReference type="ARBA" id="ARBA00009477"/>
    </source>
</evidence>
<keyword evidence="3" id="KW-0732">Signal</keyword>
<reference evidence="5 6" key="1">
    <citation type="submission" date="2018-04" db="EMBL/GenBank/DDBJ databases">
        <title>Genomic Encyclopedia of Type Strains, Phase III (KMG-III): the genomes of soil and plant-associated and newly described type strains.</title>
        <authorList>
            <person name="Whitman W."/>
        </authorList>
    </citation>
    <scope>NUCLEOTIDE SEQUENCE [LARGE SCALE GENOMIC DNA]</scope>
    <source>
        <strain evidence="5 6">NW12</strain>
    </source>
</reference>
<feature type="region of interest" description="Disordered" evidence="2">
    <location>
        <begin position="304"/>
        <end position="330"/>
    </location>
</feature>
<protein>
    <submittedName>
        <fullName evidence="5">RND family efflux transporter MFP subunit</fullName>
    </submittedName>
</protein>
<proteinExistence type="inferred from homology"/>
<dbReference type="Gene3D" id="2.40.50.100">
    <property type="match status" value="1"/>
</dbReference>
<organism evidence="5 6">
    <name type="scientific">Sphingomonas aerolata</name>
    <dbReference type="NCBI Taxonomy" id="185951"/>
    <lineage>
        <taxon>Bacteria</taxon>
        <taxon>Pseudomonadati</taxon>
        <taxon>Pseudomonadota</taxon>
        <taxon>Alphaproteobacteria</taxon>
        <taxon>Sphingomonadales</taxon>
        <taxon>Sphingomonadaceae</taxon>
        <taxon>Sphingomonas</taxon>
    </lineage>
</organism>
<feature type="compositionally biased region" description="Gly residues" evidence="2">
    <location>
        <begin position="315"/>
        <end position="326"/>
    </location>
</feature>
<feature type="chain" id="PRO_5015705820" evidence="3">
    <location>
        <begin position="27"/>
        <end position="379"/>
    </location>
</feature>
<dbReference type="PANTHER" id="PTHR30469">
    <property type="entry name" value="MULTIDRUG RESISTANCE PROTEIN MDTA"/>
    <property type="match status" value="1"/>
</dbReference>
<dbReference type="GO" id="GO:0015562">
    <property type="term" value="F:efflux transmembrane transporter activity"/>
    <property type="evidence" value="ECO:0007669"/>
    <property type="project" value="TreeGrafter"/>
</dbReference>
<dbReference type="InterPro" id="IPR006143">
    <property type="entry name" value="RND_pump_MFP"/>
</dbReference>
<dbReference type="Gene3D" id="2.40.420.20">
    <property type="match status" value="1"/>
</dbReference>
<dbReference type="SUPFAM" id="SSF111369">
    <property type="entry name" value="HlyD-like secretion proteins"/>
    <property type="match status" value="1"/>
</dbReference>
<dbReference type="InterPro" id="IPR058625">
    <property type="entry name" value="MdtA-like_BSH"/>
</dbReference>
<evidence type="ECO:0000259" key="4">
    <source>
        <dbReference type="Pfam" id="PF25917"/>
    </source>
</evidence>
<gene>
    <name evidence="5" type="ORF">C8J24_3361</name>
</gene>
<comment type="caution">
    <text evidence="5">The sequence shown here is derived from an EMBL/GenBank/DDBJ whole genome shotgun (WGS) entry which is preliminary data.</text>
</comment>
<accession>A0A2T4YP05</accession>
<evidence type="ECO:0000313" key="6">
    <source>
        <dbReference type="Proteomes" id="UP000240996"/>
    </source>
</evidence>
<evidence type="ECO:0000313" key="5">
    <source>
        <dbReference type="EMBL" id="PTM45141.1"/>
    </source>
</evidence>
<dbReference type="GO" id="GO:1990281">
    <property type="term" value="C:efflux pump complex"/>
    <property type="evidence" value="ECO:0007669"/>
    <property type="project" value="TreeGrafter"/>
</dbReference>
<dbReference type="Pfam" id="PF25917">
    <property type="entry name" value="BSH_RND"/>
    <property type="match status" value="1"/>
</dbReference>
<sequence>MPMIFTAPTGLPTTLITAGLALLACAGCSSEPVVSPRSDATLVDVVTIHHAGGQTVTLGGVLRPRRDIALGFKTGGRVLALNVQVGDHVRAGQVLARLSHAEAIADTGQARAELAAATAEAIRAGEAARRATSLDGIGALSAAEVRDRALTASAAAAKRDAARAAFDHSRATLADAVLIAPEDGVVTERTVESGTVVEAGSTVVRLAAGGPEIEVLLPERVQVATGTMANASFWSAPDTIAEVRLRLIGPAAGGALRLRTTRFSVLGDVSQIPFNSSATLALRMPDPKATIRVPLTALGARDNQPHVWSLSSGGDKAGNGASSGGGDRVHRQPVHLVELRGDDAIVSGLSDGQQIVASGGDTLSEGQRVVMAGLVAGGN</sequence>